<name>A0ABN6IWB8_9CLOT</name>
<keyword evidence="2" id="KW-0732">Signal</keyword>
<sequence length="192" mass="21690">MKKLIIITMIISSTLSIAGCSLSKPINQESDSSSTVEAKQEDNLGSTQDTSDKENDNNKSIESKTNDTTTNKTDKKEYYTQKLNDIQAKIDKDYNFNNTITTKDMRSTSGAQYKFWDDALNEIYKELQKTLPSSDMEKLKKEELAWISKKESDAKDSGDKAKGGTLEPVKYTLSAADSTKKRCYELVKNYMQ</sequence>
<gene>
    <name evidence="4" type="ORF">psyc5s11_25020</name>
</gene>
<dbReference type="PROSITE" id="PS51257">
    <property type="entry name" value="PROKAR_LIPOPROTEIN"/>
    <property type="match status" value="1"/>
</dbReference>
<evidence type="ECO:0000259" key="3">
    <source>
        <dbReference type="Pfam" id="PF07007"/>
    </source>
</evidence>
<keyword evidence="5" id="KW-1185">Reference proteome</keyword>
<feature type="signal peptide" evidence="2">
    <location>
        <begin position="1"/>
        <end position="18"/>
    </location>
</feature>
<dbReference type="PANTHER" id="PTHR39176">
    <property type="entry name" value="PERIPLASMIC PROTEIN-RELATED"/>
    <property type="match status" value="1"/>
</dbReference>
<evidence type="ECO:0000256" key="1">
    <source>
        <dbReference type="SAM" id="MobiDB-lite"/>
    </source>
</evidence>
<accession>A0ABN6IWB8</accession>
<feature type="compositionally biased region" description="Basic and acidic residues" evidence="1">
    <location>
        <begin position="50"/>
        <end position="65"/>
    </location>
</feature>
<dbReference type="Gene3D" id="1.20.1270.180">
    <property type="match status" value="1"/>
</dbReference>
<dbReference type="Pfam" id="PF07007">
    <property type="entry name" value="LprI"/>
    <property type="match status" value="1"/>
</dbReference>
<evidence type="ECO:0000313" key="5">
    <source>
        <dbReference type="Proteomes" id="UP000824633"/>
    </source>
</evidence>
<feature type="domain" description="Lysozyme inhibitor LprI-like N-terminal" evidence="3">
    <location>
        <begin position="99"/>
        <end position="186"/>
    </location>
</feature>
<dbReference type="Proteomes" id="UP000824633">
    <property type="component" value="Chromosome"/>
</dbReference>
<protein>
    <recommendedName>
        <fullName evidence="3">Lysozyme inhibitor LprI-like N-terminal domain-containing protein</fullName>
    </recommendedName>
</protein>
<dbReference type="InterPro" id="IPR009739">
    <property type="entry name" value="LprI-like_N"/>
</dbReference>
<feature type="compositionally biased region" description="Polar residues" evidence="1">
    <location>
        <begin position="26"/>
        <end position="49"/>
    </location>
</feature>
<evidence type="ECO:0000256" key="2">
    <source>
        <dbReference type="SAM" id="SignalP"/>
    </source>
</evidence>
<evidence type="ECO:0000313" key="4">
    <source>
        <dbReference type="EMBL" id="BCZ46435.1"/>
    </source>
</evidence>
<feature type="region of interest" description="Disordered" evidence="1">
    <location>
        <begin position="26"/>
        <end position="72"/>
    </location>
</feature>
<organism evidence="4 5">
    <name type="scientific">Clostridium gelidum</name>
    <dbReference type="NCBI Taxonomy" id="704125"/>
    <lineage>
        <taxon>Bacteria</taxon>
        <taxon>Bacillati</taxon>
        <taxon>Bacillota</taxon>
        <taxon>Clostridia</taxon>
        <taxon>Eubacteriales</taxon>
        <taxon>Clostridiaceae</taxon>
        <taxon>Clostridium</taxon>
    </lineage>
</organism>
<dbReference type="PANTHER" id="PTHR39176:SF1">
    <property type="entry name" value="PERIPLASMIC PROTEIN"/>
    <property type="match status" value="1"/>
</dbReference>
<feature type="chain" id="PRO_5046608906" description="Lysozyme inhibitor LprI-like N-terminal domain-containing protein" evidence="2">
    <location>
        <begin position="19"/>
        <end position="192"/>
    </location>
</feature>
<dbReference type="EMBL" id="AP024849">
    <property type="protein sequence ID" value="BCZ46435.1"/>
    <property type="molecule type" value="Genomic_DNA"/>
</dbReference>
<dbReference type="RefSeq" id="WP_224037911.1">
    <property type="nucleotide sequence ID" value="NZ_AP024849.1"/>
</dbReference>
<reference evidence="5" key="1">
    <citation type="submission" date="2021-07" db="EMBL/GenBank/DDBJ databases">
        <title>Complete genome sequencing of a Clostridium isolate.</title>
        <authorList>
            <person name="Ueki A."/>
            <person name="Tonouchi A."/>
        </authorList>
    </citation>
    <scope>NUCLEOTIDE SEQUENCE [LARGE SCALE GENOMIC DNA]</scope>
    <source>
        <strain evidence="5">C5S11</strain>
    </source>
</reference>
<proteinExistence type="predicted"/>